<comment type="caution">
    <text evidence="5">The sequence shown here is derived from an EMBL/GenBank/DDBJ whole genome shotgun (WGS) entry which is preliminary data.</text>
</comment>
<dbReference type="InterPro" id="IPR036390">
    <property type="entry name" value="WH_DNA-bd_sf"/>
</dbReference>
<dbReference type="GO" id="GO:0003700">
    <property type="term" value="F:DNA-binding transcription factor activity"/>
    <property type="evidence" value="ECO:0007669"/>
    <property type="project" value="InterPro"/>
</dbReference>
<dbReference type="InterPro" id="IPR001845">
    <property type="entry name" value="HTH_ArsR_DNA-bd_dom"/>
</dbReference>
<dbReference type="RefSeq" id="WP_227779262.1">
    <property type="nucleotide sequence ID" value="NZ_BAABKX010000030.1"/>
</dbReference>
<protein>
    <recommendedName>
        <fullName evidence="4">HTH hxlR-type domain-containing protein</fullName>
    </recommendedName>
</protein>
<keyword evidence="1" id="KW-0805">Transcription regulation</keyword>
<dbReference type="InterPro" id="IPR002577">
    <property type="entry name" value="HTH_HxlR"/>
</dbReference>
<name>A0AAV3USE5_9EURY</name>
<evidence type="ECO:0000256" key="3">
    <source>
        <dbReference type="ARBA" id="ARBA00023163"/>
    </source>
</evidence>
<dbReference type="PANTHER" id="PTHR33204:SF18">
    <property type="entry name" value="TRANSCRIPTIONAL REGULATORY PROTEIN"/>
    <property type="match status" value="1"/>
</dbReference>
<evidence type="ECO:0000313" key="5">
    <source>
        <dbReference type="EMBL" id="GAA5066359.1"/>
    </source>
</evidence>
<evidence type="ECO:0000313" key="6">
    <source>
        <dbReference type="Proteomes" id="UP001501729"/>
    </source>
</evidence>
<accession>A0AAV3USE5</accession>
<dbReference type="GO" id="GO:0003677">
    <property type="term" value="F:DNA binding"/>
    <property type="evidence" value="ECO:0007669"/>
    <property type="project" value="UniProtKB-KW"/>
</dbReference>
<dbReference type="InterPro" id="IPR011991">
    <property type="entry name" value="ArsR-like_HTH"/>
</dbReference>
<dbReference type="InterPro" id="IPR036388">
    <property type="entry name" value="WH-like_DNA-bd_sf"/>
</dbReference>
<keyword evidence="6" id="KW-1185">Reference proteome</keyword>
<dbReference type="SMART" id="SM00418">
    <property type="entry name" value="HTH_ARSR"/>
    <property type="match status" value="1"/>
</dbReference>
<dbReference type="SUPFAM" id="SSF46785">
    <property type="entry name" value="Winged helix' DNA-binding domain"/>
    <property type="match status" value="1"/>
</dbReference>
<dbReference type="CDD" id="cd00090">
    <property type="entry name" value="HTH_ARSR"/>
    <property type="match status" value="1"/>
</dbReference>
<keyword evidence="2" id="KW-0238">DNA-binding</keyword>
<feature type="domain" description="HTH hxlR-type" evidence="4">
    <location>
        <begin position="4"/>
        <end position="93"/>
    </location>
</feature>
<proteinExistence type="predicted"/>
<keyword evidence="3" id="KW-0804">Transcription</keyword>
<dbReference type="Gene3D" id="1.10.10.10">
    <property type="entry name" value="Winged helix-like DNA-binding domain superfamily/Winged helix DNA-binding domain"/>
    <property type="match status" value="1"/>
</dbReference>
<dbReference type="EMBL" id="BAABKX010000030">
    <property type="protein sequence ID" value="GAA5066359.1"/>
    <property type="molecule type" value="Genomic_DNA"/>
</dbReference>
<dbReference type="AlphaFoldDB" id="A0AAV3USE5"/>
<evidence type="ECO:0000256" key="1">
    <source>
        <dbReference type="ARBA" id="ARBA00023015"/>
    </source>
</evidence>
<reference evidence="5 6" key="1">
    <citation type="journal article" date="2019" name="Int. J. Syst. Evol. Microbiol.">
        <title>The Global Catalogue of Microorganisms (GCM) 10K type strain sequencing project: providing services to taxonomists for standard genome sequencing and annotation.</title>
        <authorList>
            <consortium name="The Broad Institute Genomics Platform"/>
            <consortium name="The Broad Institute Genome Sequencing Center for Infectious Disease"/>
            <person name="Wu L."/>
            <person name="Ma J."/>
        </authorList>
    </citation>
    <scope>NUCLEOTIDE SEQUENCE [LARGE SCALE GENOMIC DNA]</scope>
    <source>
        <strain evidence="5 6">JCM 17504</strain>
    </source>
</reference>
<evidence type="ECO:0000259" key="4">
    <source>
        <dbReference type="PROSITE" id="PS51118"/>
    </source>
</evidence>
<dbReference type="PANTHER" id="PTHR33204">
    <property type="entry name" value="TRANSCRIPTIONAL REGULATOR, MARR FAMILY"/>
    <property type="match status" value="1"/>
</dbReference>
<sequence>MTRNEWTGVWEVLGCEWTFPILRHLENDGLHFNELKRQLEDAPPSTVSLRLQQLEEEDLIIRTVERTSPKLVRYELTDRGNELRRILAELATV</sequence>
<dbReference type="GeneID" id="68617432"/>
<dbReference type="Proteomes" id="UP001501729">
    <property type="component" value="Unassembled WGS sequence"/>
</dbReference>
<evidence type="ECO:0000256" key="2">
    <source>
        <dbReference type="ARBA" id="ARBA00023125"/>
    </source>
</evidence>
<dbReference type="Pfam" id="PF01638">
    <property type="entry name" value="HxlR"/>
    <property type="match status" value="1"/>
</dbReference>
<dbReference type="PROSITE" id="PS51118">
    <property type="entry name" value="HTH_HXLR"/>
    <property type="match status" value="1"/>
</dbReference>
<organism evidence="5 6">
    <name type="scientific">Haladaptatus pallidirubidus</name>
    <dbReference type="NCBI Taxonomy" id="1008152"/>
    <lineage>
        <taxon>Archaea</taxon>
        <taxon>Methanobacteriati</taxon>
        <taxon>Methanobacteriota</taxon>
        <taxon>Stenosarchaea group</taxon>
        <taxon>Halobacteria</taxon>
        <taxon>Halobacteriales</taxon>
        <taxon>Haladaptataceae</taxon>
        <taxon>Haladaptatus</taxon>
    </lineage>
</organism>
<gene>
    <name evidence="5" type="ORF">GCM10025751_58180</name>
</gene>